<evidence type="ECO:0000313" key="3">
    <source>
        <dbReference type="EMBL" id="QNS08157.1"/>
    </source>
</evidence>
<dbReference type="GO" id="GO:0017000">
    <property type="term" value="P:antibiotic biosynthetic process"/>
    <property type="evidence" value="ECO:0007669"/>
    <property type="project" value="InterPro"/>
</dbReference>
<keyword evidence="4" id="KW-1185">Reference proteome</keyword>
<protein>
    <recommendedName>
        <fullName evidence="2">Allene oxide cyclase barrel-like domain-containing protein</fullName>
    </recommendedName>
</protein>
<dbReference type="KEGG" id="sxn:IAG42_34105"/>
<dbReference type="RefSeq" id="WP_188340818.1">
    <property type="nucleotide sequence ID" value="NZ_CP061281.1"/>
</dbReference>
<sequence>MSRNPWRALEDRSCGARARRRRIAAAVAAALVIGAGTAARAAADTSHDGGTEVIELKVRNDQYAADDKAPEGPSLGDTYVYSGAAVQDGRTVGHGGGTCQVVQVEGDTPTTQCLITIELDRGSLTMQSLWTSGPGSLDMAVTGGTGDFGSARGTARYWDIGTADERVRVEILH</sequence>
<name>A0A7H1BHF2_9ACTN</name>
<dbReference type="GO" id="GO:0009695">
    <property type="term" value="P:jasmonic acid biosynthetic process"/>
    <property type="evidence" value="ECO:0007669"/>
    <property type="project" value="InterPro"/>
</dbReference>
<evidence type="ECO:0000313" key="4">
    <source>
        <dbReference type="Proteomes" id="UP000516428"/>
    </source>
</evidence>
<dbReference type="Gene3D" id="2.40.480.10">
    <property type="entry name" value="Allene oxide cyclase-like"/>
    <property type="match status" value="1"/>
</dbReference>
<dbReference type="InterPro" id="IPR034871">
    <property type="entry name" value="Allene_oxi_cyc_sf"/>
</dbReference>
<reference evidence="3 4" key="1">
    <citation type="submission" date="2020-09" db="EMBL/GenBank/DDBJ databases">
        <title>A novel species.</title>
        <authorList>
            <person name="Gao J."/>
        </authorList>
    </citation>
    <scope>NUCLEOTIDE SEQUENCE [LARGE SCALE GENOMIC DNA]</scope>
    <source>
        <strain evidence="3 4">CRXT-Y-14</strain>
    </source>
</reference>
<feature type="domain" description="Allene oxide cyclase barrel-like" evidence="2">
    <location>
        <begin position="63"/>
        <end position="171"/>
    </location>
</feature>
<gene>
    <name evidence="3" type="ORF">IAG42_34105</name>
</gene>
<dbReference type="InterPro" id="IPR041013">
    <property type="entry name" value="AOC-like"/>
</dbReference>
<evidence type="ECO:0000259" key="2">
    <source>
        <dbReference type="Pfam" id="PF18678"/>
    </source>
</evidence>
<dbReference type="AlphaFoldDB" id="A0A7H1BHF2"/>
<dbReference type="GO" id="GO:0046423">
    <property type="term" value="F:allene-oxide cyclase activity"/>
    <property type="evidence" value="ECO:0007669"/>
    <property type="project" value="InterPro"/>
</dbReference>
<dbReference type="Proteomes" id="UP000516428">
    <property type="component" value="Chromosome"/>
</dbReference>
<feature type="chain" id="PRO_5028944086" description="Allene oxide cyclase barrel-like domain-containing protein" evidence="1">
    <location>
        <begin position="42"/>
        <end position="173"/>
    </location>
</feature>
<dbReference type="Pfam" id="PF18678">
    <property type="entry name" value="AOC_like"/>
    <property type="match status" value="1"/>
</dbReference>
<dbReference type="EMBL" id="CP061281">
    <property type="protein sequence ID" value="QNS08157.1"/>
    <property type="molecule type" value="Genomic_DNA"/>
</dbReference>
<feature type="signal peptide" evidence="1">
    <location>
        <begin position="1"/>
        <end position="41"/>
    </location>
</feature>
<evidence type="ECO:0000256" key="1">
    <source>
        <dbReference type="SAM" id="SignalP"/>
    </source>
</evidence>
<organism evidence="3 4">
    <name type="scientific">Streptomyces xanthii</name>
    <dbReference type="NCBI Taxonomy" id="2768069"/>
    <lineage>
        <taxon>Bacteria</taxon>
        <taxon>Bacillati</taxon>
        <taxon>Actinomycetota</taxon>
        <taxon>Actinomycetes</taxon>
        <taxon>Kitasatosporales</taxon>
        <taxon>Streptomycetaceae</taxon>
        <taxon>Streptomyces</taxon>
    </lineage>
</organism>
<dbReference type="InterPro" id="IPR044859">
    <property type="entry name" value="Allene_oxi_cyc_Dirigent"/>
</dbReference>
<accession>A0A7H1BHF2</accession>
<keyword evidence="1" id="KW-0732">Signal</keyword>
<proteinExistence type="predicted"/>
<dbReference type="SUPFAM" id="SSF141493">
    <property type="entry name" value="Allene oxide cyclase-like"/>
    <property type="match status" value="1"/>
</dbReference>